<keyword evidence="5" id="KW-0408">Iron</keyword>
<feature type="domain" description="Nitrite/Sulfite reductase ferredoxin-like" evidence="7">
    <location>
        <begin position="14"/>
        <end position="75"/>
    </location>
</feature>
<dbReference type="PANTHER" id="PTHR32439">
    <property type="entry name" value="FERREDOXIN--NITRITE REDUCTASE, CHLOROPLASTIC"/>
    <property type="match status" value="1"/>
</dbReference>
<keyword evidence="2" id="KW-0349">Heme</keyword>
<dbReference type="InterPro" id="IPR005117">
    <property type="entry name" value="NiRdtase/SiRdtase_haem-b_fer"/>
</dbReference>
<dbReference type="InterPro" id="IPR012798">
    <property type="entry name" value="Cbl_synth_CobG-like"/>
</dbReference>
<proteinExistence type="predicted"/>
<dbReference type="Proteomes" id="UP001201985">
    <property type="component" value="Unassembled WGS sequence"/>
</dbReference>
<evidence type="ECO:0000256" key="3">
    <source>
        <dbReference type="ARBA" id="ARBA00022723"/>
    </source>
</evidence>
<keyword evidence="4 8" id="KW-0560">Oxidoreductase</keyword>
<evidence type="ECO:0000256" key="1">
    <source>
        <dbReference type="ARBA" id="ARBA00022485"/>
    </source>
</evidence>
<evidence type="ECO:0000256" key="5">
    <source>
        <dbReference type="ARBA" id="ARBA00023004"/>
    </source>
</evidence>
<comment type="caution">
    <text evidence="8">The sequence shown here is derived from an EMBL/GenBank/DDBJ whole genome shotgun (WGS) entry which is preliminary data.</text>
</comment>
<name>A0ABS9WDV5_9PROT</name>
<evidence type="ECO:0000313" key="9">
    <source>
        <dbReference type="Proteomes" id="UP001201985"/>
    </source>
</evidence>
<keyword evidence="3" id="KW-0479">Metal-binding</keyword>
<dbReference type="InterPro" id="IPR036136">
    <property type="entry name" value="Nit/Sulf_reduc_fer-like_dom_sf"/>
</dbReference>
<evidence type="ECO:0000313" key="8">
    <source>
        <dbReference type="EMBL" id="MCI0757060.1"/>
    </source>
</evidence>
<evidence type="ECO:0000256" key="4">
    <source>
        <dbReference type="ARBA" id="ARBA00023002"/>
    </source>
</evidence>
<evidence type="ECO:0000256" key="6">
    <source>
        <dbReference type="ARBA" id="ARBA00023014"/>
    </source>
</evidence>
<keyword evidence="1" id="KW-0004">4Fe-4S</keyword>
<dbReference type="RefSeq" id="WP_157985925.1">
    <property type="nucleotide sequence ID" value="NZ_JALBUU010000125.1"/>
</dbReference>
<dbReference type="Gene3D" id="3.30.413.10">
    <property type="entry name" value="Sulfite Reductase Hemoprotein, domain 1"/>
    <property type="match status" value="1"/>
</dbReference>
<dbReference type="Pfam" id="PF03460">
    <property type="entry name" value="NIR_SIR_ferr"/>
    <property type="match status" value="2"/>
</dbReference>
<keyword evidence="9" id="KW-1185">Reference proteome</keyword>
<dbReference type="SUPFAM" id="SSF56014">
    <property type="entry name" value="Nitrite and sulphite reductase 4Fe-4S domain-like"/>
    <property type="match status" value="1"/>
</dbReference>
<dbReference type="EMBL" id="JALBUU010000125">
    <property type="protein sequence ID" value="MCI0757060.1"/>
    <property type="molecule type" value="Genomic_DNA"/>
</dbReference>
<dbReference type="NCBIfam" id="TIGR02435">
    <property type="entry name" value="CobG"/>
    <property type="match status" value="1"/>
</dbReference>
<dbReference type="SUPFAM" id="SSF55124">
    <property type="entry name" value="Nitrite/Sulfite reductase N-terminal domain-like"/>
    <property type="match status" value="2"/>
</dbReference>
<feature type="domain" description="Nitrite/Sulfite reductase ferredoxin-like" evidence="7">
    <location>
        <begin position="232"/>
        <end position="276"/>
    </location>
</feature>
<dbReference type="PANTHER" id="PTHR32439:SF9">
    <property type="entry name" value="BLR3264 PROTEIN"/>
    <property type="match status" value="1"/>
</dbReference>
<dbReference type="InterPro" id="IPR045854">
    <property type="entry name" value="NO2/SO3_Rdtase_4Fe4S_sf"/>
</dbReference>
<keyword evidence="6" id="KW-0411">Iron-sulfur</keyword>
<gene>
    <name evidence="8" type="primary">cobG</name>
    <name evidence="8" type="ORF">MON41_25845</name>
</gene>
<reference evidence="8 9" key="1">
    <citation type="submission" date="2022-03" db="EMBL/GenBank/DDBJ databases">
        <title>Complete genome analysis of Roseomonas KG 17.1 : a prolific producer of plant growth promoters.</title>
        <authorList>
            <person name="Saadouli I."/>
            <person name="Najjari A."/>
            <person name="Mosbah A."/>
            <person name="Ouzari H.I."/>
        </authorList>
    </citation>
    <scope>NUCLEOTIDE SEQUENCE [LARGE SCALE GENOMIC DNA]</scope>
    <source>
        <strain evidence="8 9">KG17-1</strain>
    </source>
</reference>
<organism evidence="8 9">
    <name type="scientific">Teichococcus vastitatis</name>
    <dbReference type="NCBI Taxonomy" id="2307076"/>
    <lineage>
        <taxon>Bacteria</taxon>
        <taxon>Pseudomonadati</taxon>
        <taxon>Pseudomonadota</taxon>
        <taxon>Alphaproteobacteria</taxon>
        <taxon>Acetobacterales</taxon>
        <taxon>Roseomonadaceae</taxon>
        <taxon>Roseomonas</taxon>
    </lineage>
</organism>
<dbReference type="Gene3D" id="3.90.480.20">
    <property type="match status" value="2"/>
</dbReference>
<sequence>MTARRGWCPSLHEPMRSGDGWLTRVKPPRGQLTAAQARLIAGAAPGWIEATQRGNLQLRGFAEDALAPFAEAMRAAGLASGDLGIERRRNIIAPPLLGHDSTLAPGAAAWLGALEAMLADAALAELPGKFGLALDAGGVLPLGDVAADITLRLLAGEATLHIPGATARGVAPGHVAALIRAVLAVPGAGRLREATAALGPVALLARAGLRAEPPRPAPPAPLPVGLLPGATGFGLPFGQMSAGDLHRLADLAERKGDGVLCITPWRAILLPGLADPAMPAAGMGRLITDPDDPRLGIRACPGTAGCASGLADSRADAARIAALPRGPGLLHVSGCAKGCAHPGPAARVLVAEAQGRYALVRGGRAGDTPARRDLSLAEAAAELNR</sequence>
<evidence type="ECO:0000259" key="7">
    <source>
        <dbReference type="Pfam" id="PF03460"/>
    </source>
</evidence>
<evidence type="ECO:0000256" key="2">
    <source>
        <dbReference type="ARBA" id="ARBA00022617"/>
    </source>
</evidence>
<protein>
    <submittedName>
        <fullName evidence="8">Precorrin-3B synthase</fullName>
        <ecNumber evidence="8">1.14.13.83</ecNumber>
    </submittedName>
</protein>
<accession>A0ABS9WDV5</accession>
<dbReference type="GO" id="GO:0043818">
    <property type="term" value="F:precorrin-3B synthase activity"/>
    <property type="evidence" value="ECO:0007669"/>
    <property type="project" value="UniProtKB-EC"/>
</dbReference>
<dbReference type="InterPro" id="IPR051329">
    <property type="entry name" value="NIR_SIR_4Fe-4S"/>
</dbReference>
<dbReference type="EC" id="1.14.13.83" evidence="8"/>